<sequence>MLKKIMILLLAVSANNALANYSCTGKVKYLGTDVSLQISNGYGVHRLCSFYNSENPAEGEMCKTWLSLVLSAQAQDRNISIYYSDHNSKTGDDNTCSSIGNWVTPSDKAYHLQII</sequence>
<accession>A0A3N2DGS8</accession>
<organism evidence="2 3">
    <name type="scientific">Sinobacterium caligoides</name>
    <dbReference type="NCBI Taxonomy" id="933926"/>
    <lineage>
        <taxon>Bacteria</taxon>
        <taxon>Pseudomonadati</taxon>
        <taxon>Pseudomonadota</taxon>
        <taxon>Gammaproteobacteria</taxon>
        <taxon>Cellvibrionales</taxon>
        <taxon>Spongiibacteraceae</taxon>
        <taxon>Sinobacterium</taxon>
    </lineage>
</organism>
<evidence type="ECO:0000313" key="3">
    <source>
        <dbReference type="Proteomes" id="UP000275394"/>
    </source>
</evidence>
<proteinExistence type="predicted"/>
<dbReference type="RefSeq" id="WP_148059437.1">
    <property type="nucleotide sequence ID" value="NZ_RKHR01000006.1"/>
</dbReference>
<comment type="caution">
    <text evidence="2">The sequence shown here is derived from an EMBL/GenBank/DDBJ whole genome shotgun (WGS) entry which is preliminary data.</text>
</comment>
<gene>
    <name evidence="2" type="ORF">EDC56_3243</name>
</gene>
<evidence type="ECO:0008006" key="4">
    <source>
        <dbReference type="Google" id="ProtNLM"/>
    </source>
</evidence>
<feature type="chain" id="PRO_5018304352" description="Secreted protein" evidence="1">
    <location>
        <begin position="20"/>
        <end position="115"/>
    </location>
</feature>
<feature type="signal peptide" evidence="1">
    <location>
        <begin position="1"/>
        <end position="19"/>
    </location>
</feature>
<dbReference type="OrthoDB" id="6267749at2"/>
<keyword evidence="1" id="KW-0732">Signal</keyword>
<evidence type="ECO:0000313" key="2">
    <source>
        <dbReference type="EMBL" id="ROR99003.1"/>
    </source>
</evidence>
<dbReference type="Proteomes" id="UP000275394">
    <property type="component" value="Unassembled WGS sequence"/>
</dbReference>
<name>A0A3N2DGS8_9GAMM</name>
<protein>
    <recommendedName>
        <fullName evidence="4">Secreted protein</fullName>
    </recommendedName>
</protein>
<keyword evidence="3" id="KW-1185">Reference proteome</keyword>
<dbReference type="AlphaFoldDB" id="A0A3N2DGS8"/>
<dbReference type="EMBL" id="RKHR01000006">
    <property type="protein sequence ID" value="ROR99003.1"/>
    <property type="molecule type" value="Genomic_DNA"/>
</dbReference>
<reference evidence="2 3" key="1">
    <citation type="submission" date="2018-11" db="EMBL/GenBank/DDBJ databases">
        <title>Genomic Encyclopedia of Type Strains, Phase IV (KMG-IV): sequencing the most valuable type-strain genomes for metagenomic binning, comparative biology and taxonomic classification.</title>
        <authorList>
            <person name="Goeker M."/>
        </authorList>
    </citation>
    <scope>NUCLEOTIDE SEQUENCE [LARGE SCALE GENOMIC DNA]</scope>
    <source>
        <strain evidence="2 3">DSM 100316</strain>
    </source>
</reference>
<evidence type="ECO:0000256" key="1">
    <source>
        <dbReference type="SAM" id="SignalP"/>
    </source>
</evidence>